<dbReference type="EMBL" id="KF264554">
    <property type="protein sequence ID" value="AGS49793.1"/>
    <property type="molecule type" value="Genomic_DNA"/>
</dbReference>
<proteinExistence type="predicted"/>
<reference evidence="1" key="1">
    <citation type="journal article" date="2013" name="Proc. Natl. Acad. Sci. U.S.A.">
        <title>Mapping gene clusters within arrayed metagenomic libraries to expand the structural diversity of biomedically relevant natural products.</title>
        <authorList>
            <person name="Owen J.G."/>
            <person name="Reddy B.V."/>
            <person name="Ternei M.A."/>
            <person name="Charlop-Powers Z."/>
            <person name="Calle P.Y."/>
            <person name="Kim J.H."/>
            <person name="Brady S.F."/>
        </authorList>
    </citation>
    <scope>NUCLEOTIDE SEQUENCE</scope>
</reference>
<protein>
    <submittedName>
        <fullName evidence="1">Uncharacterized protein</fullName>
    </submittedName>
</protein>
<evidence type="ECO:0000313" key="1">
    <source>
        <dbReference type="EMBL" id="AGS49793.1"/>
    </source>
</evidence>
<dbReference type="AlphaFoldDB" id="S5TN19"/>
<accession>S5TN19</accession>
<organism evidence="1">
    <name type="scientific">uncultured bacterium esnapd15</name>
    <dbReference type="NCBI Taxonomy" id="1366595"/>
    <lineage>
        <taxon>Bacteria</taxon>
        <taxon>environmental samples</taxon>
    </lineage>
</organism>
<sequence>MIGLLTACGKAAFEGEAEGVQSGFPAVIQRRPAGAGSRAIMARWMHLRAACSFGSSRGPDGLRIRSLTDSIALVNGMKMTKAQ</sequence>
<name>S5TN19_9BACT</name>